<dbReference type="PATRIC" id="fig|1291379.3.peg.2033"/>
<reference evidence="1 2" key="1">
    <citation type="journal article" date="2013" name="PLoS ONE">
        <title>Genome-Wide Relatedness of Treponema pedis, from Gingiva and Necrotic Skin Lesions of Pigs, with the Human Oral Pathogen Treponema denticola.</title>
        <authorList>
            <person name="Svartstrom O."/>
            <person name="Mushtaq M."/>
            <person name="Pringle M."/>
            <person name="Segerman B."/>
        </authorList>
    </citation>
    <scope>NUCLEOTIDE SEQUENCE [LARGE SCALE GENOMIC DNA]</scope>
    <source>
        <strain evidence="1">T A4</strain>
    </source>
</reference>
<dbReference type="AlphaFoldDB" id="S5ZW33"/>
<dbReference type="HOGENOM" id="CLU_3298122_0_0_12"/>
<dbReference type="Proteomes" id="UP000015620">
    <property type="component" value="Chromosome"/>
</dbReference>
<organism evidence="1 2">
    <name type="scientific">Treponema pedis str. T A4</name>
    <dbReference type="NCBI Taxonomy" id="1291379"/>
    <lineage>
        <taxon>Bacteria</taxon>
        <taxon>Pseudomonadati</taxon>
        <taxon>Spirochaetota</taxon>
        <taxon>Spirochaetia</taxon>
        <taxon>Spirochaetales</taxon>
        <taxon>Treponemataceae</taxon>
        <taxon>Treponema</taxon>
    </lineage>
</organism>
<evidence type="ECO:0000313" key="2">
    <source>
        <dbReference type="Proteomes" id="UP000015620"/>
    </source>
</evidence>
<dbReference type="EMBL" id="CP004120">
    <property type="protein sequence ID" value="AGT44535.1"/>
    <property type="molecule type" value="Genomic_DNA"/>
</dbReference>
<sequence>MGKVLPFMLFNTVKIVLYIEKHSMDITIKNCNGKTFPAAF</sequence>
<protein>
    <submittedName>
        <fullName evidence="1">Uncharacterized protein</fullName>
    </submittedName>
</protein>
<proteinExistence type="predicted"/>
<dbReference type="KEGG" id="tped:TPE_2061"/>
<keyword evidence="2" id="KW-1185">Reference proteome</keyword>
<accession>S5ZW33</accession>
<evidence type="ECO:0000313" key="1">
    <source>
        <dbReference type="EMBL" id="AGT44535.1"/>
    </source>
</evidence>
<gene>
    <name evidence="1" type="ORF">TPE_2061</name>
</gene>
<name>S5ZW33_9SPIR</name>